<dbReference type="InterPro" id="IPR036864">
    <property type="entry name" value="Zn2-C6_fun-type_DNA-bd_sf"/>
</dbReference>
<evidence type="ECO:0000259" key="5">
    <source>
        <dbReference type="PROSITE" id="PS50048"/>
    </source>
</evidence>
<dbReference type="AlphaFoldDB" id="A0A9P4SAP2"/>
<dbReference type="EMBL" id="MU006095">
    <property type="protein sequence ID" value="KAF2839049.1"/>
    <property type="molecule type" value="Genomic_DNA"/>
</dbReference>
<evidence type="ECO:0000313" key="6">
    <source>
        <dbReference type="EMBL" id="KAF2839049.1"/>
    </source>
</evidence>
<proteinExistence type="predicted"/>
<dbReference type="GO" id="GO:0008270">
    <property type="term" value="F:zinc ion binding"/>
    <property type="evidence" value="ECO:0007669"/>
    <property type="project" value="InterPro"/>
</dbReference>
<dbReference type="SMART" id="SM00066">
    <property type="entry name" value="GAL4"/>
    <property type="match status" value="1"/>
</dbReference>
<dbReference type="CDD" id="cd00067">
    <property type="entry name" value="GAL4"/>
    <property type="match status" value="1"/>
</dbReference>
<dbReference type="CDD" id="cd12148">
    <property type="entry name" value="fungal_TF_MHR"/>
    <property type="match status" value="1"/>
</dbReference>
<dbReference type="GO" id="GO:0005634">
    <property type="term" value="C:nucleus"/>
    <property type="evidence" value="ECO:0007669"/>
    <property type="project" value="UniProtKB-SubCell"/>
</dbReference>
<evidence type="ECO:0000256" key="1">
    <source>
        <dbReference type="ARBA" id="ARBA00004123"/>
    </source>
</evidence>
<protein>
    <recommendedName>
        <fullName evidence="5">Zn(2)-C6 fungal-type domain-containing protein</fullName>
    </recommendedName>
</protein>
<evidence type="ECO:0000256" key="2">
    <source>
        <dbReference type="ARBA" id="ARBA00022723"/>
    </source>
</evidence>
<gene>
    <name evidence="6" type="ORF">M501DRAFT_920745</name>
</gene>
<dbReference type="GO" id="GO:0000981">
    <property type="term" value="F:DNA-binding transcription factor activity, RNA polymerase II-specific"/>
    <property type="evidence" value="ECO:0007669"/>
    <property type="project" value="InterPro"/>
</dbReference>
<dbReference type="GO" id="GO:0006351">
    <property type="term" value="P:DNA-templated transcription"/>
    <property type="evidence" value="ECO:0007669"/>
    <property type="project" value="InterPro"/>
</dbReference>
<evidence type="ECO:0000256" key="4">
    <source>
        <dbReference type="SAM" id="MobiDB-lite"/>
    </source>
</evidence>
<feature type="non-terminal residue" evidence="6">
    <location>
        <position position="1"/>
    </location>
</feature>
<dbReference type="OrthoDB" id="9996127at2759"/>
<organism evidence="6 7">
    <name type="scientific">Patellaria atrata CBS 101060</name>
    <dbReference type="NCBI Taxonomy" id="1346257"/>
    <lineage>
        <taxon>Eukaryota</taxon>
        <taxon>Fungi</taxon>
        <taxon>Dikarya</taxon>
        <taxon>Ascomycota</taxon>
        <taxon>Pezizomycotina</taxon>
        <taxon>Dothideomycetes</taxon>
        <taxon>Dothideomycetes incertae sedis</taxon>
        <taxon>Patellariales</taxon>
        <taxon>Patellariaceae</taxon>
        <taxon>Patellaria</taxon>
    </lineage>
</organism>
<keyword evidence="7" id="KW-1185">Reference proteome</keyword>
<dbReference type="InterPro" id="IPR050613">
    <property type="entry name" value="Sec_Metabolite_Reg"/>
</dbReference>
<dbReference type="SUPFAM" id="SSF57701">
    <property type="entry name" value="Zn2/Cys6 DNA-binding domain"/>
    <property type="match status" value="1"/>
</dbReference>
<dbReference type="PROSITE" id="PS00463">
    <property type="entry name" value="ZN2_CY6_FUNGAL_1"/>
    <property type="match status" value="1"/>
</dbReference>
<dbReference type="Pfam" id="PF00172">
    <property type="entry name" value="Zn_clus"/>
    <property type="match status" value="1"/>
</dbReference>
<feature type="non-terminal residue" evidence="6">
    <location>
        <position position="618"/>
    </location>
</feature>
<dbReference type="Gene3D" id="4.10.240.10">
    <property type="entry name" value="Zn(2)-C6 fungal-type DNA-binding domain"/>
    <property type="match status" value="1"/>
</dbReference>
<accession>A0A9P4SAP2</accession>
<keyword evidence="2" id="KW-0479">Metal-binding</keyword>
<dbReference type="Proteomes" id="UP000799429">
    <property type="component" value="Unassembled WGS sequence"/>
</dbReference>
<evidence type="ECO:0000256" key="3">
    <source>
        <dbReference type="ARBA" id="ARBA00023242"/>
    </source>
</evidence>
<dbReference type="GO" id="GO:0003677">
    <property type="term" value="F:DNA binding"/>
    <property type="evidence" value="ECO:0007669"/>
    <property type="project" value="InterPro"/>
</dbReference>
<reference evidence="6" key="1">
    <citation type="journal article" date="2020" name="Stud. Mycol.">
        <title>101 Dothideomycetes genomes: a test case for predicting lifestyles and emergence of pathogens.</title>
        <authorList>
            <person name="Haridas S."/>
            <person name="Albert R."/>
            <person name="Binder M."/>
            <person name="Bloem J."/>
            <person name="Labutti K."/>
            <person name="Salamov A."/>
            <person name="Andreopoulos B."/>
            <person name="Baker S."/>
            <person name="Barry K."/>
            <person name="Bills G."/>
            <person name="Bluhm B."/>
            <person name="Cannon C."/>
            <person name="Castanera R."/>
            <person name="Culley D."/>
            <person name="Daum C."/>
            <person name="Ezra D."/>
            <person name="Gonzalez J."/>
            <person name="Henrissat B."/>
            <person name="Kuo A."/>
            <person name="Liang C."/>
            <person name="Lipzen A."/>
            <person name="Lutzoni F."/>
            <person name="Magnuson J."/>
            <person name="Mondo S."/>
            <person name="Nolan M."/>
            <person name="Ohm R."/>
            <person name="Pangilinan J."/>
            <person name="Park H.-J."/>
            <person name="Ramirez L."/>
            <person name="Alfaro M."/>
            <person name="Sun H."/>
            <person name="Tritt A."/>
            <person name="Yoshinaga Y."/>
            <person name="Zwiers L.-H."/>
            <person name="Turgeon B."/>
            <person name="Goodwin S."/>
            <person name="Spatafora J."/>
            <person name="Crous P."/>
            <person name="Grigoriev I."/>
        </authorList>
    </citation>
    <scope>NUCLEOTIDE SEQUENCE</scope>
    <source>
        <strain evidence="6">CBS 101060</strain>
    </source>
</reference>
<comment type="caution">
    <text evidence="6">The sequence shown here is derived from an EMBL/GenBank/DDBJ whole genome shotgun (WGS) entry which is preliminary data.</text>
</comment>
<dbReference type="InterPro" id="IPR007219">
    <property type="entry name" value="XnlR_reg_dom"/>
</dbReference>
<dbReference type="PANTHER" id="PTHR31001:SF49">
    <property type="entry name" value="ZN(II)2CYS6 TRANSCRIPTION FACTOR (EUROFUNG)"/>
    <property type="match status" value="1"/>
</dbReference>
<dbReference type="PROSITE" id="PS50048">
    <property type="entry name" value="ZN2_CY6_FUNGAL_2"/>
    <property type="match status" value="1"/>
</dbReference>
<dbReference type="SMART" id="SM00906">
    <property type="entry name" value="Fungal_trans"/>
    <property type="match status" value="1"/>
</dbReference>
<sequence>LKRARPQLSCTPCRQGKLKCNRVHPVCDQCLKRARENACVYVAPPAKNANRTANMRERIRQLEKVVVTLMEQPQNAQGDLPTPPTTTEAAGGVAKGESGGITTNTTLLGKMNINNGSNNETVYTGGSHWAAILEDLSDFRTYLEGEQETQTEPMSFVNSIEGGPEYPFGNAQPGTKESILQSLPAKPEVDRLMTLWFNSQDPFKHIIHGPTFQNEYKEFWKEPAQTPTIWLALLCSILALGTLARHRLTGGDQPPRLLQATLEPVLRFQHLSASAMALCNISKPSPYTIQALMIFMESELLLNDKAEMRVYLLMGLILRLCLHMGYHREPSHYKNISHFHGEMRRRTWYQLFQIDILVSFMLGLPSNAHSIQHDVQPPRNIFDHEFSLDSKDLPPSRPVDELTALSYCISKQRYCTIFGKAAEISHAITPPEYSTILELDNRLDKFREILPVPLRIKPLGMCIMDPPDLIMNRFNLELLYQKTRCILHRRYMINASPNTQMAYSRRTCVEAAMNMLKHHQTVVEACEPAGQLGRVRWYMSSLTTHDFLLASMVICLELQLRYRAAENSNLDGGTLPGSPLAKDMLDAIDTSHQLWKRAERPTSDVVKACQMLERMLKK</sequence>
<evidence type="ECO:0000313" key="7">
    <source>
        <dbReference type="Proteomes" id="UP000799429"/>
    </source>
</evidence>
<feature type="region of interest" description="Disordered" evidence="4">
    <location>
        <begin position="75"/>
        <end position="98"/>
    </location>
</feature>
<comment type="subcellular location">
    <subcellularLocation>
        <location evidence="1">Nucleus</location>
    </subcellularLocation>
</comment>
<dbReference type="InterPro" id="IPR001138">
    <property type="entry name" value="Zn2Cys6_DnaBD"/>
</dbReference>
<name>A0A9P4SAP2_9PEZI</name>
<dbReference type="Pfam" id="PF04082">
    <property type="entry name" value="Fungal_trans"/>
    <property type="match status" value="1"/>
</dbReference>
<keyword evidence="3" id="KW-0539">Nucleus</keyword>
<feature type="domain" description="Zn(2)-C6 fungal-type" evidence="5">
    <location>
        <begin position="9"/>
        <end position="41"/>
    </location>
</feature>
<dbReference type="PANTHER" id="PTHR31001">
    <property type="entry name" value="UNCHARACTERIZED TRANSCRIPTIONAL REGULATORY PROTEIN"/>
    <property type="match status" value="1"/>
</dbReference>